<feature type="domain" description="Thiamin pyrophosphokinase thiamin-binding" evidence="6">
    <location>
        <begin position="146"/>
        <end position="210"/>
    </location>
</feature>
<dbReference type="NCBIfam" id="TIGR01378">
    <property type="entry name" value="thi_PPkinase"/>
    <property type="match status" value="1"/>
</dbReference>
<dbReference type="InterPro" id="IPR007373">
    <property type="entry name" value="Thiamin_PyroPKinase_B1-bd"/>
</dbReference>
<evidence type="ECO:0000313" key="8">
    <source>
        <dbReference type="Proteomes" id="UP000273326"/>
    </source>
</evidence>
<organism evidence="7 8">
    <name type="scientific">Jeotgalibaca ciconiae</name>
    <dbReference type="NCBI Taxonomy" id="2496265"/>
    <lineage>
        <taxon>Bacteria</taxon>
        <taxon>Bacillati</taxon>
        <taxon>Bacillota</taxon>
        <taxon>Bacilli</taxon>
        <taxon>Lactobacillales</taxon>
        <taxon>Carnobacteriaceae</taxon>
        <taxon>Jeotgalibaca</taxon>
    </lineage>
</organism>
<keyword evidence="3 7" id="KW-0418">Kinase</keyword>
<protein>
    <recommendedName>
        <fullName evidence="5">Thiamine diphosphokinase</fullName>
        <ecNumber evidence="5">2.7.6.2</ecNumber>
    </recommendedName>
</protein>
<dbReference type="SUPFAM" id="SSF63999">
    <property type="entry name" value="Thiamin pyrophosphokinase, catalytic domain"/>
    <property type="match status" value="1"/>
</dbReference>
<name>A0A3S9HCZ7_9LACT</name>
<dbReference type="GO" id="GO:0030975">
    <property type="term" value="F:thiamine binding"/>
    <property type="evidence" value="ECO:0007669"/>
    <property type="project" value="InterPro"/>
</dbReference>
<dbReference type="InterPro" id="IPR007371">
    <property type="entry name" value="TPK_catalytic"/>
</dbReference>
<dbReference type="PANTHER" id="PTHR41299">
    <property type="entry name" value="THIAMINE PYROPHOSPHOKINASE"/>
    <property type="match status" value="1"/>
</dbReference>
<gene>
    <name evidence="7" type="ORF">EJN90_11460</name>
</gene>
<evidence type="ECO:0000256" key="4">
    <source>
        <dbReference type="ARBA" id="ARBA00022840"/>
    </source>
</evidence>
<dbReference type="RefSeq" id="WP_126111366.1">
    <property type="nucleotide sequence ID" value="NZ_CP034465.1"/>
</dbReference>
<dbReference type="Proteomes" id="UP000273326">
    <property type="component" value="Chromosome"/>
</dbReference>
<dbReference type="InterPro" id="IPR006282">
    <property type="entry name" value="Thi_PPkinase"/>
</dbReference>
<dbReference type="Pfam" id="PF04265">
    <property type="entry name" value="TPK_B1_binding"/>
    <property type="match status" value="1"/>
</dbReference>
<evidence type="ECO:0000256" key="1">
    <source>
        <dbReference type="ARBA" id="ARBA00022679"/>
    </source>
</evidence>
<dbReference type="AlphaFoldDB" id="A0A3S9HCZ7"/>
<dbReference type="InterPro" id="IPR036759">
    <property type="entry name" value="TPK_catalytic_sf"/>
</dbReference>
<dbReference type="Gene3D" id="3.40.50.10240">
    <property type="entry name" value="Thiamin pyrophosphokinase, catalytic domain"/>
    <property type="match status" value="1"/>
</dbReference>
<evidence type="ECO:0000256" key="2">
    <source>
        <dbReference type="ARBA" id="ARBA00022741"/>
    </source>
</evidence>
<sequence>MTSEAIIVSGGETDNLIKLIGVQRENQKIVGVDGGAIRLLEAGISVDVAIGDFDSISKEQLENLKMRIPKVIELPAEKDLTDTEAALEFVSEHYQVDVIKMLGLLGGRVDHMMSNIWLAYQPKYRPLLTRIQILDRNNTLSYFEPGKYEISKEENKKYISFIGMTPIKNLKLVHAKYPLQGDDFTYPIALVSNEFLENTIEFSFDEGIMAVIQSKD</sequence>
<evidence type="ECO:0000256" key="3">
    <source>
        <dbReference type="ARBA" id="ARBA00022777"/>
    </source>
</evidence>
<keyword evidence="4" id="KW-0067">ATP-binding</keyword>
<dbReference type="GO" id="GO:0006772">
    <property type="term" value="P:thiamine metabolic process"/>
    <property type="evidence" value="ECO:0007669"/>
    <property type="project" value="UniProtKB-UniRule"/>
</dbReference>
<dbReference type="InterPro" id="IPR053149">
    <property type="entry name" value="TPK"/>
</dbReference>
<accession>A0A3S9HCZ7</accession>
<keyword evidence="8" id="KW-1185">Reference proteome</keyword>
<reference evidence="8" key="1">
    <citation type="submission" date="2018-12" db="EMBL/GenBank/DDBJ databases">
        <title>Complete genome sequencing of Jeotgalibaca sp. H21T32.</title>
        <authorList>
            <person name="Bae J.-W."/>
            <person name="Lee S.-Y."/>
        </authorList>
    </citation>
    <scope>NUCLEOTIDE SEQUENCE [LARGE SCALE GENOMIC DNA]</scope>
    <source>
        <strain evidence="8">H21T32</strain>
    </source>
</reference>
<dbReference type="OrthoDB" id="9804377at2"/>
<dbReference type="PANTHER" id="PTHR41299:SF1">
    <property type="entry name" value="THIAMINE PYROPHOSPHOKINASE"/>
    <property type="match status" value="1"/>
</dbReference>
<dbReference type="Pfam" id="PF04263">
    <property type="entry name" value="TPK_catalytic"/>
    <property type="match status" value="1"/>
</dbReference>
<evidence type="ECO:0000259" key="6">
    <source>
        <dbReference type="SMART" id="SM00983"/>
    </source>
</evidence>
<dbReference type="CDD" id="cd07995">
    <property type="entry name" value="TPK"/>
    <property type="match status" value="1"/>
</dbReference>
<dbReference type="GO" id="GO:0009229">
    <property type="term" value="P:thiamine diphosphate biosynthetic process"/>
    <property type="evidence" value="ECO:0007669"/>
    <property type="project" value="InterPro"/>
</dbReference>
<keyword evidence="2" id="KW-0547">Nucleotide-binding</keyword>
<dbReference type="KEGG" id="jeh:EJN90_11460"/>
<dbReference type="EC" id="2.7.6.2" evidence="5"/>
<evidence type="ECO:0000313" key="7">
    <source>
        <dbReference type="EMBL" id="AZP05207.1"/>
    </source>
</evidence>
<dbReference type="EMBL" id="CP034465">
    <property type="protein sequence ID" value="AZP05207.1"/>
    <property type="molecule type" value="Genomic_DNA"/>
</dbReference>
<dbReference type="SMART" id="SM00983">
    <property type="entry name" value="TPK_B1_binding"/>
    <property type="match status" value="1"/>
</dbReference>
<dbReference type="GO" id="GO:0004788">
    <property type="term" value="F:thiamine diphosphokinase activity"/>
    <property type="evidence" value="ECO:0007669"/>
    <property type="project" value="UniProtKB-UniRule"/>
</dbReference>
<dbReference type="GO" id="GO:0016301">
    <property type="term" value="F:kinase activity"/>
    <property type="evidence" value="ECO:0007669"/>
    <property type="project" value="UniProtKB-KW"/>
</dbReference>
<keyword evidence="1 7" id="KW-0808">Transferase</keyword>
<evidence type="ECO:0000256" key="5">
    <source>
        <dbReference type="NCBIfam" id="TIGR01378"/>
    </source>
</evidence>
<dbReference type="GO" id="GO:0005524">
    <property type="term" value="F:ATP binding"/>
    <property type="evidence" value="ECO:0007669"/>
    <property type="project" value="UniProtKB-KW"/>
</dbReference>
<proteinExistence type="predicted"/>